<dbReference type="OrthoDB" id="3571292at2"/>
<dbReference type="EMBL" id="SHKL01000001">
    <property type="protein sequence ID" value="RZT88637.1"/>
    <property type="molecule type" value="Genomic_DNA"/>
</dbReference>
<feature type="domain" description="Methyltransferase" evidence="1">
    <location>
        <begin position="92"/>
        <end position="183"/>
    </location>
</feature>
<dbReference type="RefSeq" id="WP_130292614.1">
    <property type="nucleotide sequence ID" value="NZ_SHKL01000001.1"/>
</dbReference>
<name>A0A4Q7V266_PSEST</name>
<dbReference type="SUPFAM" id="SSF53335">
    <property type="entry name" value="S-adenosyl-L-methionine-dependent methyltransferases"/>
    <property type="match status" value="1"/>
</dbReference>
<reference evidence="2 3" key="1">
    <citation type="submission" date="2019-02" db="EMBL/GenBank/DDBJ databases">
        <title>Sequencing the genomes of 1000 actinobacteria strains.</title>
        <authorList>
            <person name="Klenk H.-P."/>
        </authorList>
    </citation>
    <scope>NUCLEOTIDE SEQUENCE [LARGE SCALE GENOMIC DNA]</scope>
    <source>
        <strain evidence="2 3">DSM 45779</strain>
    </source>
</reference>
<accession>A0A4Q7V266</accession>
<dbReference type="Proteomes" id="UP000291591">
    <property type="component" value="Unassembled WGS sequence"/>
</dbReference>
<dbReference type="GO" id="GO:0032259">
    <property type="term" value="P:methylation"/>
    <property type="evidence" value="ECO:0007669"/>
    <property type="project" value="UniProtKB-KW"/>
</dbReference>
<keyword evidence="2" id="KW-0808">Transferase</keyword>
<proteinExistence type="predicted"/>
<evidence type="ECO:0000259" key="1">
    <source>
        <dbReference type="Pfam" id="PF13649"/>
    </source>
</evidence>
<dbReference type="Pfam" id="PF13649">
    <property type="entry name" value="Methyltransf_25"/>
    <property type="match status" value="1"/>
</dbReference>
<organism evidence="2 3">
    <name type="scientific">Pseudonocardia sediminis</name>
    <dbReference type="NCBI Taxonomy" id="1397368"/>
    <lineage>
        <taxon>Bacteria</taxon>
        <taxon>Bacillati</taxon>
        <taxon>Actinomycetota</taxon>
        <taxon>Actinomycetes</taxon>
        <taxon>Pseudonocardiales</taxon>
        <taxon>Pseudonocardiaceae</taxon>
        <taxon>Pseudonocardia</taxon>
    </lineage>
</organism>
<evidence type="ECO:0000313" key="2">
    <source>
        <dbReference type="EMBL" id="RZT88637.1"/>
    </source>
</evidence>
<comment type="caution">
    <text evidence="2">The sequence shown here is derived from an EMBL/GenBank/DDBJ whole genome shotgun (WGS) entry which is preliminary data.</text>
</comment>
<protein>
    <submittedName>
        <fullName evidence="2">Methyltransferase family protein</fullName>
    </submittedName>
</protein>
<dbReference type="NCBIfam" id="NF041255">
    <property type="entry name" value="mycofact_MftM"/>
    <property type="match status" value="1"/>
</dbReference>
<keyword evidence="2" id="KW-0489">Methyltransferase</keyword>
<keyword evidence="3" id="KW-1185">Reference proteome</keyword>
<dbReference type="InterPro" id="IPR029063">
    <property type="entry name" value="SAM-dependent_MTases_sf"/>
</dbReference>
<gene>
    <name evidence="2" type="ORF">EV383_5581</name>
</gene>
<dbReference type="InterPro" id="IPR041698">
    <property type="entry name" value="Methyltransf_25"/>
</dbReference>
<evidence type="ECO:0000313" key="3">
    <source>
        <dbReference type="Proteomes" id="UP000291591"/>
    </source>
</evidence>
<dbReference type="Gene3D" id="3.40.50.150">
    <property type="entry name" value="Vaccinia Virus protein VP39"/>
    <property type="match status" value="1"/>
</dbReference>
<sequence length="236" mass="25270">MIGLDQLSNDLAGWLDSTFVRRGLLAPEAFEEAFVAVVTGAAKDPDAPDDAWLAFYRNTVDALAGEPVPGGTNAEMKPVHERALELVAGDEVLELGCCFGFLSLRLAAAGYRVTATDLTGGTVELLSRMAPQLGADLDVMVADARAVARPDGCADTVFAVHLVEHLPEAEGDEVVAEMLRLARRRVVVAVPFEDEASATWGHVRLFDTSVLTAMGERTGRPYTVSEHHGGWLVIEV</sequence>
<dbReference type="AlphaFoldDB" id="A0A4Q7V266"/>
<dbReference type="GO" id="GO:0008168">
    <property type="term" value="F:methyltransferase activity"/>
    <property type="evidence" value="ECO:0007669"/>
    <property type="project" value="UniProtKB-KW"/>
</dbReference>